<organism evidence="3">
    <name type="scientific">Dictyostelium discoideum</name>
    <name type="common">Social amoeba</name>
    <dbReference type="NCBI Taxonomy" id="44689"/>
    <lineage>
        <taxon>Eukaryota</taxon>
        <taxon>Amoebozoa</taxon>
        <taxon>Evosea</taxon>
        <taxon>Eumycetozoa</taxon>
        <taxon>Dictyostelia</taxon>
        <taxon>Dictyosteliales</taxon>
        <taxon>Dictyosteliaceae</taxon>
        <taxon>Dictyostelium</taxon>
    </lineage>
</organism>
<evidence type="ECO:0000256" key="2">
    <source>
        <dbReference type="SAM" id="SignalP"/>
    </source>
</evidence>
<feature type="signal peptide" evidence="2">
    <location>
        <begin position="1"/>
        <end position="18"/>
    </location>
</feature>
<dbReference type="PANTHER" id="PTHR31959">
    <property type="entry name" value="CARBOHYDRATE BINDING DOMAIN-CONTAINING PROTEIN"/>
    <property type="match status" value="1"/>
</dbReference>
<name>O15733_DICDI</name>
<sequence>MIKLLVTLVIILYQKTYSQELYSFDWNSPRVNINGQPHFKINFYPENPNYKGDFYPDLESNPNTVKYTFKSSCTIYSDTNFLTTDLFTPPININENPSGSLLLLKNVLVIPEGVTVTFYGRVSWLYTIIIKGKLVLDPNANTYYTVSKTIIFPTGVFESKPSSSFNHTIFLPAFEYWNFPSWDPLQTSPFISLGGTVNIIGFNTESIWAGRNTSKSGSYGGSFLRTPFSYSSPGLPLFRMSGSYDPNYNINYSMDQYYTSAIAASPSEIIGEIFGGSGYIVMRPWSKNVFIKGFYNSSMTFTLGSIVNIQNSVFYDIGHTTSNVLDDNILNSNYNVLKYGKNIPDRYPITLLHNKEAVNIKNNMFMDYDYIDTLRESEIPRAFIGAKRSFGTISGNAFALRKGISGISLLYGTEQFDISYNGFISLYSDTSIVSSYRTYPDIDYINVGIITSSPYSTYEGNAFEGKFKGGAIHVIPIQSRYSTLGLASDKLIGIHSGLTQDNTADYKTNNVWNNVVFLSNFFAGETEVRVRYPIGTQPPLKINIKFGWYIRQQPSLTLGSTGNQANIEIFYDSPYIANSLSSNEKVFTNAPNTLNGKYNAISIVNSIAKGNYVFFSETFSCGYLSIKNSLFSHYSSSSLFLKKYTTQLYLSNVNGTKLDIFEGVLGLYPLYNFNPMVNSITSNQLLLSFKPNVDYLLGSNQNIEYIVNEVIQSIDYPSSASPISKVANFPKANGPYTVIVSSNLLYAPNDPSIVGPYYAQTYIVDSGVQLFYLGIDLTPDFSSSSKALSILGNQWTKCGWISGICKVTGKYSKVSPIPSTVTESTTGTIRSATDEVSMLTSYLSNDVTLGIKSSVNLTLPANAEYKFFIYSYNADYTGANIVNSLPIFTIKINGKYQDPYSRPSSPYQKYQKFGPFYWNSGSTDVTLMIEWASDNLKYSIPMCGIEVFSNNTIPYSIPITSGTTTGAPVETSSKSTDSSTTTTTNNNSGEHLSAASPIINSKSTISILISFVVIQIILTII</sequence>
<gene>
    <name evidence="3" type="primary">DG1041</name>
    <name evidence="4" type="ORF">DDB_G0269126</name>
</gene>
<dbReference type="PIR" id="T08601">
    <property type="entry name" value="T08601"/>
</dbReference>
<keyword evidence="2" id="KW-0732">Signal</keyword>
<evidence type="ECO:0000313" key="5">
    <source>
        <dbReference type="Proteomes" id="UP000002195"/>
    </source>
</evidence>
<dbReference type="HOGENOM" id="CLU_296033_0_0_1"/>
<dbReference type="EMBL" id="AAFI02000005">
    <property type="protein sequence ID" value="EAL71913.1"/>
    <property type="molecule type" value="Genomic_DNA"/>
</dbReference>
<reference evidence="4 5" key="2">
    <citation type="journal article" date="2005" name="Nature">
        <title>The genome of the social amoeba Dictyostelium discoideum.</title>
        <authorList>
            <consortium name="The Dictyostelium discoideum Sequencing Consortium"/>
            <person name="Eichinger L."/>
            <person name="Pachebat J.A."/>
            <person name="Glockner G."/>
            <person name="Rajandream M.A."/>
            <person name="Sucgang R."/>
            <person name="Berriman M."/>
            <person name="Song J."/>
            <person name="Olsen R."/>
            <person name="Szafranski K."/>
            <person name="Xu Q."/>
            <person name="Tunggal B."/>
            <person name="Kummerfeld S."/>
            <person name="Madera M."/>
            <person name="Konfortov B.A."/>
            <person name="Rivero F."/>
            <person name="Bankier A.T."/>
            <person name="Lehmann R."/>
            <person name="Hamlin N."/>
            <person name="Davies R."/>
            <person name="Gaudet P."/>
            <person name="Fey P."/>
            <person name="Pilcher K."/>
            <person name="Chen G."/>
            <person name="Saunders D."/>
            <person name="Sodergren E."/>
            <person name="Davis P."/>
            <person name="Kerhornou A."/>
            <person name="Nie X."/>
            <person name="Hall N."/>
            <person name="Anjard C."/>
            <person name="Hemphill L."/>
            <person name="Bason N."/>
            <person name="Farbrother P."/>
            <person name="Desany B."/>
            <person name="Just E."/>
            <person name="Morio T."/>
            <person name="Rost R."/>
            <person name="Churcher C."/>
            <person name="Cooper J."/>
            <person name="Haydock S."/>
            <person name="van Driessche N."/>
            <person name="Cronin A."/>
            <person name="Goodhead I."/>
            <person name="Muzny D."/>
            <person name="Mourier T."/>
            <person name="Pain A."/>
            <person name="Lu M."/>
            <person name="Harper D."/>
            <person name="Lindsay R."/>
            <person name="Hauser H."/>
            <person name="James K."/>
            <person name="Quiles M."/>
            <person name="Madan Babu M."/>
            <person name="Saito T."/>
            <person name="Buchrieser C."/>
            <person name="Wardroper A."/>
            <person name="Felder M."/>
            <person name="Thangavelu M."/>
            <person name="Johnson D."/>
            <person name="Knights A."/>
            <person name="Loulseged H."/>
            <person name="Mungall K."/>
            <person name="Oliver K."/>
            <person name="Price C."/>
            <person name="Quail M.A."/>
            <person name="Urushihara H."/>
            <person name="Hernandez J."/>
            <person name="Rabbinowitsch E."/>
            <person name="Steffen D."/>
            <person name="Sanders M."/>
            <person name="Ma J."/>
            <person name="Kohara Y."/>
            <person name="Sharp S."/>
            <person name="Simmonds M."/>
            <person name="Spiegler S."/>
            <person name="Tivey A."/>
            <person name="Sugano S."/>
            <person name="White B."/>
            <person name="Walker D."/>
            <person name="Woodward J."/>
            <person name="Winckler T."/>
            <person name="Tanaka Y."/>
            <person name="Shaulsky G."/>
            <person name="Schleicher M."/>
            <person name="Weinstock G."/>
            <person name="Rosenthal A."/>
            <person name="Cox E.C."/>
            <person name="Chisholm R.L."/>
            <person name="Gibbs R."/>
            <person name="Loomis W.F."/>
            <person name="Platzer M."/>
            <person name="Kay R.R."/>
            <person name="Williams J."/>
            <person name="Dear P.H."/>
            <person name="Noegel A.A."/>
            <person name="Barrell B."/>
            <person name="Kuspa A."/>
        </authorList>
    </citation>
    <scope>NUCLEOTIDE SEQUENCE [LARGE SCALE GENOMIC DNA]</scope>
    <source>
        <strain evidence="4 5">AX4</strain>
    </source>
</reference>
<evidence type="ECO:0000256" key="1">
    <source>
        <dbReference type="SAM" id="MobiDB-lite"/>
    </source>
</evidence>
<dbReference type="GeneID" id="8616980"/>
<dbReference type="OMA" id="NTESIWA"/>
<reference evidence="4" key="3">
    <citation type="submission" date="2009-08" db="EMBL/GenBank/DDBJ databases">
        <authorList>
            <consortium name="The Dictyostelium discoideum Sequencing Consortium"/>
            <person name="Eichinger L."/>
            <person name="Pachebat J.A."/>
            <person name="Gloeckner G."/>
            <person name="Rajandream M.-A."/>
            <person name="Sucgang R."/>
            <person name="Song J."/>
            <person name="Cox E.C."/>
            <person name="Tunggal B."/>
            <person name="Szafranski K."/>
            <person name="Konfortov B.A."/>
            <person name="Farbrother P."/>
            <person name="Bankier A.T."/>
            <person name="Lehmann R."/>
            <person name="Hamlin N."/>
            <person name="Xu Q."/>
            <person name="Davies R."/>
            <person name="Gaudet P."/>
            <person name="Fey P."/>
            <person name="Pilcher K."/>
            <person name="Chen G."/>
            <person name="Saunders D."/>
            <person name="Sodergren E."/>
            <person name="Davis P."/>
            <person name="Nie X."/>
            <person name="Kerhornou A."/>
            <person name="Hemphill L."/>
            <person name="Bason N."/>
            <person name="Berriman M."/>
            <person name="Desany B."/>
            <person name="Churcher C."/>
            <person name="Cooper J."/>
            <person name="van Driessche N."/>
            <person name="Cronin A."/>
            <person name="Goodhead I."/>
            <person name="Muzny D."/>
            <person name="Hall N."/>
            <person name="Harper D."/>
            <person name="Lindsay R."/>
            <person name="Hauser H."/>
            <person name="James K."/>
            <person name="Quiles M."/>
            <person name="Buchrieser C."/>
            <person name="Wardroper A."/>
            <person name="Thangavelu M."/>
            <person name="Johnson D."/>
            <person name="Knights A."/>
            <person name="Loulseged H."/>
            <person name="Mungall K."/>
            <person name="Price C."/>
            <person name="Ma J."/>
            <person name="Quail M."/>
            <person name="Hernandez J."/>
            <person name="Rabbinowitsch E."/>
            <person name="Steffen D."/>
            <person name="Sanders M."/>
            <person name="Weinstock G."/>
            <person name="Sharp S."/>
            <person name="Just E."/>
            <person name="Shaulsky G."/>
            <person name="Simmonds M."/>
            <person name="Tivey A."/>
            <person name="White B."/>
            <person name="Walker D."/>
            <person name="Woodward J."/>
            <person name="Winckler T."/>
            <person name="Schleicher M."/>
            <person name="Rosenthal A."/>
            <person name="Rivero F."/>
            <person name="Chisholm R.L."/>
            <person name="Gibbs R."/>
            <person name="Loomis W.F."/>
            <person name="Platzer M."/>
            <person name="Kay R.R."/>
            <person name="Williams J."/>
            <person name="Dear P.H."/>
            <person name="Noegel A.A."/>
            <person name="Barrell B."/>
            <person name="Kuspa A."/>
        </authorList>
    </citation>
    <scope>NUCLEOTIDE SEQUENCE</scope>
    <source>
        <strain evidence="4">AX4</strain>
    </source>
</reference>
<reference evidence="3" key="1">
    <citation type="submission" date="1997-08" db="EMBL/GenBank/DDBJ databases">
        <authorList>
            <person name="Loomis W.F."/>
            <person name="Iranfar N."/>
        </authorList>
    </citation>
    <scope>NUCLEOTIDE SEQUENCE</scope>
    <source>
        <strain evidence="3">AX4</strain>
    </source>
</reference>
<dbReference type="Proteomes" id="UP000002195">
    <property type="component" value="Unassembled WGS sequence"/>
</dbReference>
<feature type="region of interest" description="Disordered" evidence="1">
    <location>
        <begin position="963"/>
        <end position="993"/>
    </location>
</feature>
<dbReference type="FunCoup" id="O15733">
    <property type="interactions" value="362"/>
</dbReference>
<dbReference type="KEGG" id="ddi:DDB_G0269126"/>
<dbReference type="RefSeq" id="XP_646033.1">
    <property type="nucleotide sequence ID" value="XM_640941.1"/>
</dbReference>
<dbReference type="AlphaFoldDB" id="O15733"/>
<dbReference type="dictyBase" id="DDB_G0269126"/>
<proteinExistence type="predicted"/>
<accession>Q55DU8</accession>
<evidence type="ECO:0000313" key="4">
    <source>
        <dbReference type="EMBL" id="EAL71913.1"/>
    </source>
</evidence>
<keyword evidence="5" id="KW-1185">Reference proteome</keyword>
<dbReference type="EMBL" id="AF019107">
    <property type="protein sequence ID" value="AAB70817.1"/>
    <property type="molecule type" value="Genomic_DNA"/>
</dbReference>
<evidence type="ECO:0000313" key="3">
    <source>
        <dbReference type="EMBL" id="AAB70817.1"/>
    </source>
</evidence>
<feature type="chain" id="PRO_5011420136" evidence="2">
    <location>
        <begin position="19"/>
        <end position="1021"/>
    </location>
</feature>
<dbReference type="PANTHER" id="PTHR31959:SF2">
    <property type="entry name" value="CARBOHYDRATE BINDING DOMAIN-CONTAINING PROTEIN"/>
    <property type="match status" value="1"/>
</dbReference>
<protein>
    <submittedName>
        <fullName evidence="3">Uncharacterized protein DG1041</fullName>
    </submittedName>
</protein>
<feature type="compositionally biased region" description="Low complexity" evidence="1">
    <location>
        <begin position="971"/>
        <end position="988"/>
    </location>
</feature>
<dbReference type="PaxDb" id="44689-DDB0191328"/>
<dbReference type="VEuPathDB" id="AmoebaDB:DDB_G0269126"/>
<dbReference type="eggNOG" id="ENOG502RDJJ">
    <property type="taxonomic scope" value="Eukaryota"/>
</dbReference>
<accession>O15733</accession>